<dbReference type="Proteomes" id="UP001366503">
    <property type="component" value="Unassembled WGS sequence"/>
</dbReference>
<keyword evidence="2" id="KW-0812">Transmembrane</keyword>
<proteinExistence type="predicted"/>
<feature type="transmembrane region" description="Helical" evidence="2">
    <location>
        <begin position="262"/>
        <end position="281"/>
    </location>
</feature>
<evidence type="ECO:0000256" key="1">
    <source>
        <dbReference type="SAM" id="MobiDB-lite"/>
    </source>
</evidence>
<feature type="transmembrane region" description="Helical" evidence="2">
    <location>
        <begin position="174"/>
        <end position="190"/>
    </location>
</feature>
<evidence type="ECO:0000259" key="3">
    <source>
        <dbReference type="Pfam" id="PF00892"/>
    </source>
</evidence>
<keyword evidence="2" id="KW-1133">Transmembrane helix</keyword>
<sequence length="309" mass="32547">MKTQTQIPTANRATGDTGARSALTRPTTLAGIAEALPPHVWFCFSAVFHYLGPAFAVLLFAQVGVLGMAWLRIATAALVFAPLTRPWRVFARTDRAQRLLLLAFGACLAVMNCSFYLALDRLPISLVAAIEFVGTIAIALVGLRSRRNFAAFAVAVVGTLLLIDVKWLSDPIGLSWAFLNGALFVGYIVIGHRVAQAGVGIAGLGAAMAVAFLVVLPIGFREALPAFSSPQLLAAAIGVGVCSSVIPYICDQLAMARLPRASFALMLSLLPLTATLIGVIVLRQVPSVTDCIGVALVIAGVAFHKPVQE</sequence>
<dbReference type="RefSeq" id="WP_337091822.1">
    <property type="nucleotide sequence ID" value="NZ_JAPYKO010000002.1"/>
</dbReference>
<accession>A0ABU8K8J8</accession>
<reference evidence="4 5" key="1">
    <citation type="submission" date="2022-12" db="EMBL/GenBank/DDBJ databases">
        <authorList>
            <person name="Muema E."/>
        </authorList>
    </citation>
    <scope>NUCLEOTIDE SEQUENCE [LARGE SCALE GENOMIC DNA]</scope>
    <source>
        <strain evidence="5">1330</strain>
    </source>
</reference>
<feature type="transmembrane region" description="Helical" evidence="2">
    <location>
        <begin position="69"/>
        <end position="87"/>
    </location>
</feature>
<keyword evidence="2" id="KW-0472">Membrane</keyword>
<feature type="transmembrane region" description="Helical" evidence="2">
    <location>
        <begin position="197"/>
        <end position="220"/>
    </location>
</feature>
<feature type="transmembrane region" description="Helical" evidence="2">
    <location>
        <begin position="149"/>
        <end position="168"/>
    </location>
</feature>
<gene>
    <name evidence="4" type="ORF">O7A05_04820</name>
</gene>
<organism evidence="4 5">
    <name type="scientific">Mesorhizobium argentiipisi</name>
    <dbReference type="NCBI Taxonomy" id="3015175"/>
    <lineage>
        <taxon>Bacteria</taxon>
        <taxon>Pseudomonadati</taxon>
        <taxon>Pseudomonadota</taxon>
        <taxon>Alphaproteobacteria</taxon>
        <taxon>Hyphomicrobiales</taxon>
        <taxon>Phyllobacteriaceae</taxon>
        <taxon>Mesorhizobium</taxon>
    </lineage>
</organism>
<dbReference type="SUPFAM" id="SSF103481">
    <property type="entry name" value="Multidrug resistance efflux transporter EmrE"/>
    <property type="match status" value="2"/>
</dbReference>
<feature type="transmembrane region" description="Helical" evidence="2">
    <location>
        <begin position="99"/>
        <end position="118"/>
    </location>
</feature>
<feature type="region of interest" description="Disordered" evidence="1">
    <location>
        <begin position="1"/>
        <end position="20"/>
    </location>
</feature>
<evidence type="ECO:0000313" key="5">
    <source>
        <dbReference type="Proteomes" id="UP001366503"/>
    </source>
</evidence>
<feature type="transmembrane region" description="Helical" evidence="2">
    <location>
        <begin position="124"/>
        <end position="142"/>
    </location>
</feature>
<dbReference type="EMBL" id="JAPYKO010000002">
    <property type="protein sequence ID" value="MEI9401513.1"/>
    <property type="molecule type" value="Genomic_DNA"/>
</dbReference>
<keyword evidence="5" id="KW-1185">Reference proteome</keyword>
<feature type="transmembrane region" description="Helical" evidence="2">
    <location>
        <begin position="232"/>
        <end position="250"/>
    </location>
</feature>
<evidence type="ECO:0000256" key="2">
    <source>
        <dbReference type="SAM" id="Phobius"/>
    </source>
</evidence>
<protein>
    <submittedName>
        <fullName evidence="4">DMT family transporter</fullName>
    </submittedName>
</protein>
<comment type="caution">
    <text evidence="4">The sequence shown here is derived from an EMBL/GenBank/DDBJ whole genome shotgun (WGS) entry which is preliminary data.</text>
</comment>
<name>A0ABU8K8J8_9HYPH</name>
<dbReference type="Pfam" id="PF00892">
    <property type="entry name" value="EamA"/>
    <property type="match status" value="1"/>
</dbReference>
<dbReference type="InterPro" id="IPR000620">
    <property type="entry name" value="EamA_dom"/>
</dbReference>
<evidence type="ECO:0000313" key="4">
    <source>
        <dbReference type="EMBL" id="MEI9401513.1"/>
    </source>
</evidence>
<dbReference type="InterPro" id="IPR037185">
    <property type="entry name" value="EmrE-like"/>
</dbReference>
<feature type="compositionally biased region" description="Polar residues" evidence="1">
    <location>
        <begin position="1"/>
        <end position="14"/>
    </location>
</feature>
<feature type="domain" description="EamA" evidence="3">
    <location>
        <begin position="172"/>
        <end position="303"/>
    </location>
</feature>